<evidence type="ECO:0000313" key="2">
    <source>
        <dbReference type="Proteomes" id="UP000499080"/>
    </source>
</evidence>
<dbReference type="Proteomes" id="UP000499080">
    <property type="component" value="Unassembled WGS sequence"/>
</dbReference>
<sequence length="82" mass="9615">MDVFPTLKSECLVAVAQPGKWDPFESLMQQGRVQAFISYMDLPTMRIFHHHIQDWTTHPLYVDNFKRSVSESKKVKFFDPGK</sequence>
<keyword evidence="2" id="KW-1185">Reference proteome</keyword>
<evidence type="ECO:0000313" key="1">
    <source>
        <dbReference type="EMBL" id="GBM64395.1"/>
    </source>
</evidence>
<dbReference type="AlphaFoldDB" id="A0A4Y2HGF4"/>
<gene>
    <name evidence="1" type="ORF">AVEN_135120_1</name>
</gene>
<comment type="caution">
    <text evidence="1">The sequence shown here is derived from an EMBL/GenBank/DDBJ whole genome shotgun (WGS) entry which is preliminary data.</text>
</comment>
<dbReference type="EMBL" id="BGPR01001926">
    <property type="protein sequence ID" value="GBM64395.1"/>
    <property type="molecule type" value="Genomic_DNA"/>
</dbReference>
<accession>A0A4Y2HGF4</accession>
<organism evidence="1 2">
    <name type="scientific">Araneus ventricosus</name>
    <name type="common">Orbweaver spider</name>
    <name type="synonym">Epeira ventricosa</name>
    <dbReference type="NCBI Taxonomy" id="182803"/>
    <lineage>
        <taxon>Eukaryota</taxon>
        <taxon>Metazoa</taxon>
        <taxon>Ecdysozoa</taxon>
        <taxon>Arthropoda</taxon>
        <taxon>Chelicerata</taxon>
        <taxon>Arachnida</taxon>
        <taxon>Araneae</taxon>
        <taxon>Araneomorphae</taxon>
        <taxon>Entelegynae</taxon>
        <taxon>Araneoidea</taxon>
        <taxon>Araneidae</taxon>
        <taxon>Araneus</taxon>
    </lineage>
</organism>
<reference evidence="1 2" key="1">
    <citation type="journal article" date="2019" name="Sci. Rep.">
        <title>Orb-weaving spider Araneus ventricosus genome elucidates the spidroin gene catalogue.</title>
        <authorList>
            <person name="Kono N."/>
            <person name="Nakamura H."/>
            <person name="Ohtoshi R."/>
            <person name="Moran D.A.P."/>
            <person name="Shinohara A."/>
            <person name="Yoshida Y."/>
            <person name="Fujiwara M."/>
            <person name="Mori M."/>
            <person name="Tomita M."/>
            <person name="Arakawa K."/>
        </authorList>
    </citation>
    <scope>NUCLEOTIDE SEQUENCE [LARGE SCALE GENOMIC DNA]</scope>
</reference>
<name>A0A4Y2HGF4_ARAVE</name>
<protein>
    <submittedName>
        <fullName evidence="1">Uncharacterized protein</fullName>
    </submittedName>
</protein>
<dbReference type="OrthoDB" id="6471876at2759"/>
<proteinExistence type="predicted"/>